<sequence>MQKKYIYTAVTLVALVLGYLNYYREETPIEGTGENIVETSDVVYESGEYQIEAEKQVDDLDKDETKFAKARALFEDMNLSGDNVFIDSVKNLILENNIMGVSTNGWKFNTEKARYSNEEEKIYSTEGVTAYNEEKDLRIYGLNFETDNKMSYVKLQEAIEVKSEKFTLNADKAYYDDATKVVDIEDNIVVNAKNMSDDAKGDITGEFKKAKYNTETGILEAWEPFVMNYNGIDLYGERLWYDENTGNFRVWENVRAEQDGFVLYMDEIDYVEAENLVTFKGKLHGGDDIYKIKADNGYYNTLTKVAELKGNIVITSTDGKKIVADKGTYDTESNELVAVGVNRDVIYTSPEGKVVSKKARYNTETEELFLDQKYTFEDEEYVSVGEKLYYNNLTGKGRATKGDIKGRDFYGRGDVIDFDTFKKYHVVTGNGYFKQGEYELTGDRVIYNEAANEANIPEEYLVVNPGKREKFRGRGVTYNTVSGALYSPGRVNGENPQYTFSGIDLHYNNLTGEGRIERDVKLRNRDDGTTLTGNRSEFKRGEYAKLMGNVVLKSEDYTAYGNEADYREKEGKVYIPGKIRIDGKDSAKGTMYDGVFELATNTYTGKNFVGKTEGVDAKGDVIKYYLDREVFELIGNLDIRDPETRITGEQAEYHTQNGDVYAQKPFTIYYSNMVIDSTRGKFNLKSKNLDGENVVIVTDKDERLEGNQVYGSFLEKKVDITGDVRAKLYNIDEKTGKRERVDYNGDTARVYFIDDNGYKATRSEIRDNGVFKYQGMTLYSDYVEVDFQDNLALGRQGSRILMDNGTDIVSEIADMNLNTEVVELLNDVEITSLDPKNGYKKATADKGIIRNKEQVAELEGRVRAETDTATIDADRGIYDMNTDRFRAMGNVFINYNIN</sequence>
<dbReference type="RefSeq" id="WP_281834154.1">
    <property type="nucleotide sequence ID" value="NZ_BSDY01000004.1"/>
</dbReference>
<evidence type="ECO:0000313" key="4">
    <source>
        <dbReference type="Proteomes" id="UP001144471"/>
    </source>
</evidence>
<evidence type="ECO:0000256" key="1">
    <source>
        <dbReference type="SAM" id="Phobius"/>
    </source>
</evidence>
<reference evidence="3" key="1">
    <citation type="submission" date="2022-12" db="EMBL/GenBank/DDBJ databases">
        <title>Reference genome sequencing for broad-spectrum identification of bacterial and archaeal isolates by mass spectrometry.</title>
        <authorList>
            <person name="Sekiguchi Y."/>
            <person name="Tourlousse D.M."/>
        </authorList>
    </citation>
    <scope>NUCLEOTIDE SEQUENCE</scope>
    <source>
        <strain evidence="3">10succ1</strain>
    </source>
</reference>
<proteinExistence type="predicted"/>
<dbReference type="InterPro" id="IPR005653">
    <property type="entry name" value="OstA-like_N"/>
</dbReference>
<dbReference type="Proteomes" id="UP001144471">
    <property type="component" value="Unassembled WGS sequence"/>
</dbReference>
<dbReference type="EMBL" id="BSDY01000004">
    <property type="protein sequence ID" value="GLI55578.1"/>
    <property type="molecule type" value="Genomic_DNA"/>
</dbReference>
<dbReference type="AlphaFoldDB" id="A0A9W6LML5"/>
<feature type="transmembrane region" description="Helical" evidence="1">
    <location>
        <begin position="5"/>
        <end position="23"/>
    </location>
</feature>
<keyword evidence="1" id="KW-0812">Transmembrane</keyword>
<evidence type="ECO:0000259" key="2">
    <source>
        <dbReference type="Pfam" id="PF13100"/>
    </source>
</evidence>
<dbReference type="Pfam" id="PF13100">
    <property type="entry name" value="OstA_2"/>
    <property type="match status" value="1"/>
</dbReference>
<evidence type="ECO:0000313" key="3">
    <source>
        <dbReference type="EMBL" id="GLI55578.1"/>
    </source>
</evidence>
<dbReference type="GO" id="GO:0030288">
    <property type="term" value="C:outer membrane-bounded periplasmic space"/>
    <property type="evidence" value="ECO:0007669"/>
    <property type="project" value="TreeGrafter"/>
</dbReference>
<dbReference type="GO" id="GO:0005886">
    <property type="term" value="C:plasma membrane"/>
    <property type="evidence" value="ECO:0007669"/>
    <property type="project" value="TreeGrafter"/>
</dbReference>
<organism evidence="3 4">
    <name type="scientific">Propionigenium maris DSM 9537</name>
    <dbReference type="NCBI Taxonomy" id="1123000"/>
    <lineage>
        <taxon>Bacteria</taxon>
        <taxon>Fusobacteriati</taxon>
        <taxon>Fusobacteriota</taxon>
        <taxon>Fusobacteriia</taxon>
        <taxon>Fusobacteriales</taxon>
        <taxon>Fusobacteriaceae</taxon>
        <taxon>Propionigenium</taxon>
    </lineage>
</organism>
<name>A0A9W6LML5_9FUSO</name>
<comment type="caution">
    <text evidence="3">The sequence shown here is derived from an EMBL/GenBank/DDBJ whole genome shotgun (WGS) entry which is preliminary data.</text>
</comment>
<dbReference type="PANTHER" id="PTHR37481:SF1">
    <property type="entry name" value="LIPOPOLYSACCHARIDE EXPORT SYSTEM PROTEIN LPTC"/>
    <property type="match status" value="1"/>
</dbReference>
<protein>
    <recommendedName>
        <fullName evidence="2">Organic solvent tolerance-like N-terminal domain-containing protein</fullName>
    </recommendedName>
</protein>
<dbReference type="GO" id="GO:0017089">
    <property type="term" value="F:glycolipid transfer activity"/>
    <property type="evidence" value="ECO:0007669"/>
    <property type="project" value="TreeGrafter"/>
</dbReference>
<keyword evidence="4" id="KW-1185">Reference proteome</keyword>
<gene>
    <name evidence="3" type="ORF">PM10SUCC1_10920</name>
</gene>
<dbReference type="GO" id="GO:0015920">
    <property type="term" value="P:lipopolysaccharide transport"/>
    <property type="evidence" value="ECO:0007669"/>
    <property type="project" value="TreeGrafter"/>
</dbReference>
<dbReference type="PANTHER" id="PTHR37481">
    <property type="entry name" value="LIPOPOLYSACCHARIDE EXPORT SYSTEM PROTEIN LPTC"/>
    <property type="match status" value="1"/>
</dbReference>
<dbReference type="Gene3D" id="2.60.450.10">
    <property type="entry name" value="Lipopolysaccharide (LPS) transport protein A like domain"/>
    <property type="match status" value="4"/>
</dbReference>
<dbReference type="InterPro" id="IPR052363">
    <property type="entry name" value="LPS_export_LptC"/>
</dbReference>
<keyword evidence="1" id="KW-1133">Transmembrane helix</keyword>
<accession>A0A9W6LML5</accession>
<feature type="domain" description="Organic solvent tolerance-like N-terminal" evidence="2">
    <location>
        <begin position="210"/>
        <end position="317"/>
    </location>
</feature>
<keyword evidence="1" id="KW-0472">Membrane</keyword>